<proteinExistence type="predicted"/>
<evidence type="ECO:0000313" key="2">
    <source>
        <dbReference type="Proteomes" id="UP000574390"/>
    </source>
</evidence>
<sequence length="93" mass="10649">ITKLSRYLGLTHTNYNCDEEMINDDSSWGNDIVYLHADPCPTRTSKMLLWQYGREVDVIIQQLDRPWLSGDGDSVTELDSRIPPVCVLCRDCS</sequence>
<reference evidence="1 2" key="1">
    <citation type="submission" date="2020-04" db="EMBL/GenBank/DDBJ databases">
        <title>Perkinsus olseni comparative genomics.</title>
        <authorList>
            <person name="Bogema D.R."/>
        </authorList>
    </citation>
    <scope>NUCLEOTIDE SEQUENCE [LARGE SCALE GENOMIC DNA]</scope>
    <source>
        <strain evidence="1">ATCC PRA-205</strain>
    </source>
</reference>
<organism evidence="1 2">
    <name type="scientific">Perkinsus olseni</name>
    <name type="common">Perkinsus atlanticus</name>
    <dbReference type="NCBI Taxonomy" id="32597"/>
    <lineage>
        <taxon>Eukaryota</taxon>
        <taxon>Sar</taxon>
        <taxon>Alveolata</taxon>
        <taxon>Perkinsozoa</taxon>
        <taxon>Perkinsea</taxon>
        <taxon>Perkinsida</taxon>
        <taxon>Perkinsidae</taxon>
        <taxon>Perkinsus</taxon>
    </lineage>
</organism>
<dbReference type="AlphaFoldDB" id="A0A7J6TUL7"/>
<accession>A0A7J6TUL7</accession>
<protein>
    <submittedName>
        <fullName evidence="1">Uncharacterized protein</fullName>
    </submittedName>
</protein>
<dbReference type="EMBL" id="JABANM010004923">
    <property type="protein sequence ID" value="KAF4748467.1"/>
    <property type="molecule type" value="Genomic_DNA"/>
</dbReference>
<feature type="non-terminal residue" evidence="1">
    <location>
        <position position="1"/>
    </location>
</feature>
<evidence type="ECO:0000313" key="1">
    <source>
        <dbReference type="EMBL" id="KAF4748467.1"/>
    </source>
</evidence>
<dbReference type="Proteomes" id="UP000574390">
    <property type="component" value="Unassembled WGS sequence"/>
</dbReference>
<name>A0A7J6TUL7_PEROL</name>
<comment type="caution">
    <text evidence="1">The sequence shown here is derived from an EMBL/GenBank/DDBJ whole genome shotgun (WGS) entry which is preliminary data.</text>
</comment>
<gene>
    <name evidence="1" type="ORF">FOZ62_014823</name>
</gene>